<keyword evidence="3" id="KW-1185">Reference proteome</keyword>
<accession>A0A498NH78</accession>
<dbReference type="Proteomes" id="UP000290572">
    <property type="component" value="Unassembled WGS sequence"/>
</dbReference>
<evidence type="ECO:0000313" key="3">
    <source>
        <dbReference type="Proteomes" id="UP000290572"/>
    </source>
</evidence>
<gene>
    <name evidence="1" type="ORF">ROHU_012206</name>
    <name evidence="2" type="ORF">ROHU_017251</name>
</gene>
<evidence type="ECO:0000313" key="1">
    <source>
        <dbReference type="EMBL" id="RXN06925.1"/>
    </source>
</evidence>
<reference evidence="2 3" key="1">
    <citation type="submission" date="2018-03" db="EMBL/GenBank/DDBJ databases">
        <title>Draft genome sequence of Rohu Carp (Labeo rohita).</title>
        <authorList>
            <person name="Das P."/>
            <person name="Kushwaha B."/>
            <person name="Joshi C.G."/>
            <person name="Kumar D."/>
            <person name="Nagpure N.S."/>
            <person name="Sahoo L."/>
            <person name="Das S.P."/>
            <person name="Bit A."/>
            <person name="Patnaik S."/>
            <person name="Meher P.K."/>
            <person name="Jayasankar P."/>
            <person name="Koringa P.G."/>
            <person name="Patel N.V."/>
            <person name="Hinsu A.T."/>
            <person name="Kumar R."/>
            <person name="Pandey M."/>
            <person name="Agarwal S."/>
            <person name="Srivastava S."/>
            <person name="Singh M."/>
            <person name="Iquebal M.A."/>
            <person name="Jaiswal S."/>
            <person name="Angadi U.B."/>
            <person name="Kumar N."/>
            <person name="Raza M."/>
            <person name="Shah T.M."/>
            <person name="Rai A."/>
            <person name="Jena J.K."/>
        </authorList>
    </citation>
    <scope>NUCLEOTIDE SEQUENCE [LARGE SCALE GENOMIC DNA]</scope>
    <source>
        <strain evidence="2">DASCIFA01</strain>
        <tissue evidence="2">Testis</tissue>
    </source>
</reference>
<sequence length="187" mass="21423">MFRDLSSIAKDGMHTAVVSGAAQQDRLQLRFLNAARRVCLQRCAQVGREPWAPLEIRLSRRRVDAGDGEHRLEEIKKENPEGASRTRGLWDENGWLVEIVSLVVQMSTGLIDRELQRKEGRRAKERDWVGRIAAGCSFQLCQTSDRRLCYHYKMPHCVACKLCSNLLTDFNIHTYSFKSENSVLLAF</sequence>
<dbReference type="AlphaFoldDB" id="A0A498NH78"/>
<organism evidence="2 3">
    <name type="scientific">Labeo rohita</name>
    <name type="common">Indian major carp</name>
    <name type="synonym">Cyprinus rohita</name>
    <dbReference type="NCBI Taxonomy" id="84645"/>
    <lineage>
        <taxon>Eukaryota</taxon>
        <taxon>Metazoa</taxon>
        <taxon>Chordata</taxon>
        <taxon>Craniata</taxon>
        <taxon>Vertebrata</taxon>
        <taxon>Euteleostomi</taxon>
        <taxon>Actinopterygii</taxon>
        <taxon>Neopterygii</taxon>
        <taxon>Teleostei</taxon>
        <taxon>Ostariophysi</taxon>
        <taxon>Cypriniformes</taxon>
        <taxon>Cyprinidae</taxon>
        <taxon>Labeoninae</taxon>
        <taxon>Labeonini</taxon>
        <taxon>Labeo</taxon>
    </lineage>
</organism>
<name>A0A498NH78_LABRO</name>
<comment type="caution">
    <text evidence="2">The sequence shown here is derived from an EMBL/GenBank/DDBJ whole genome shotgun (WGS) entry which is preliminary data.</text>
</comment>
<dbReference type="EMBL" id="QBIY01013357">
    <property type="protein sequence ID" value="RXN06925.1"/>
    <property type="molecule type" value="Genomic_DNA"/>
</dbReference>
<proteinExistence type="predicted"/>
<dbReference type="EMBL" id="QBIY01011510">
    <property type="protein sequence ID" value="RXN31179.1"/>
    <property type="molecule type" value="Genomic_DNA"/>
</dbReference>
<evidence type="ECO:0000313" key="2">
    <source>
        <dbReference type="EMBL" id="RXN31179.1"/>
    </source>
</evidence>
<protein>
    <submittedName>
        <fullName evidence="2">Uncharacterized protein</fullName>
    </submittedName>
</protein>